<accession>A0AA87RII2</accession>
<dbReference type="Proteomes" id="UP000321749">
    <property type="component" value="Unassembled WGS sequence"/>
</dbReference>
<sequence>MSIPSAPPVGQPLPGASFGLAVKRFFQGYVAFSGRASRSEFWWAYLFLSLVTLVPVALMMLAMFGMFAGMIAAAAAADEAALLAAVTAGTGGVMLLSGLVLVVALPLLLPTYAVMWRRLQDGGFHGAWALLSLAGLAIVPTIMCILPARPEGIRFDPAYRAQLAAQHWYSQPGYGQQGYGQPTYGQPAYASPAQGPYGQPGAQPAAQPGVPGA</sequence>
<dbReference type="Pfam" id="PF05656">
    <property type="entry name" value="DUF805"/>
    <property type="match status" value="1"/>
</dbReference>
<evidence type="ECO:0000256" key="2">
    <source>
        <dbReference type="SAM" id="Phobius"/>
    </source>
</evidence>
<keyword evidence="2" id="KW-1133">Transmembrane helix</keyword>
<dbReference type="GO" id="GO:0016020">
    <property type="term" value="C:membrane"/>
    <property type="evidence" value="ECO:0007669"/>
    <property type="project" value="InterPro"/>
</dbReference>
<gene>
    <name evidence="3" type="ORF">ABA31_13390</name>
</gene>
<organism evidence="3 4">
    <name type="scientific">Agrococcus baldri</name>
    <dbReference type="NCBI Taxonomy" id="153730"/>
    <lineage>
        <taxon>Bacteria</taxon>
        <taxon>Bacillati</taxon>
        <taxon>Actinomycetota</taxon>
        <taxon>Actinomycetes</taxon>
        <taxon>Micrococcales</taxon>
        <taxon>Microbacteriaceae</taxon>
        <taxon>Agrococcus</taxon>
    </lineage>
</organism>
<evidence type="ECO:0000256" key="1">
    <source>
        <dbReference type="SAM" id="MobiDB-lite"/>
    </source>
</evidence>
<dbReference type="RefSeq" id="WP_146793865.1">
    <property type="nucleotide sequence ID" value="NZ_BJUU01000006.1"/>
</dbReference>
<dbReference type="EMBL" id="BJUU01000006">
    <property type="protein sequence ID" value="GEK79988.1"/>
    <property type="molecule type" value="Genomic_DNA"/>
</dbReference>
<evidence type="ECO:0008006" key="5">
    <source>
        <dbReference type="Google" id="ProtNLM"/>
    </source>
</evidence>
<keyword evidence="4" id="KW-1185">Reference proteome</keyword>
<comment type="caution">
    <text evidence="3">The sequence shown here is derived from an EMBL/GenBank/DDBJ whole genome shotgun (WGS) entry which is preliminary data.</text>
</comment>
<keyword evidence="2" id="KW-0812">Transmembrane</keyword>
<proteinExistence type="predicted"/>
<keyword evidence="2" id="KW-0472">Membrane</keyword>
<feature type="region of interest" description="Disordered" evidence="1">
    <location>
        <begin position="179"/>
        <end position="213"/>
    </location>
</feature>
<evidence type="ECO:0000313" key="3">
    <source>
        <dbReference type="EMBL" id="GEK79988.1"/>
    </source>
</evidence>
<dbReference type="AlphaFoldDB" id="A0AA87RII2"/>
<protein>
    <recommendedName>
        <fullName evidence="5">DUF805 domain-containing protein</fullName>
    </recommendedName>
</protein>
<feature type="transmembrane region" description="Helical" evidence="2">
    <location>
        <begin position="127"/>
        <end position="146"/>
    </location>
</feature>
<name>A0AA87RII2_9MICO</name>
<feature type="transmembrane region" description="Helical" evidence="2">
    <location>
        <begin position="80"/>
        <end position="107"/>
    </location>
</feature>
<dbReference type="InterPro" id="IPR008523">
    <property type="entry name" value="DUF805"/>
</dbReference>
<feature type="transmembrane region" description="Helical" evidence="2">
    <location>
        <begin position="42"/>
        <end position="68"/>
    </location>
</feature>
<evidence type="ECO:0000313" key="4">
    <source>
        <dbReference type="Proteomes" id="UP000321749"/>
    </source>
</evidence>
<reference evidence="3 4" key="1">
    <citation type="submission" date="2019-07" db="EMBL/GenBank/DDBJ databases">
        <title>Whole genome shotgun sequence of Agrococcus baldri NBRC 103055.</title>
        <authorList>
            <person name="Hosoyama A."/>
            <person name="Uohara A."/>
            <person name="Ohji S."/>
            <person name="Ichikawa N."/>
        </authorList>
    </citation>
    <scope>NUCLEOTIDE SEQUENCE [LARGE SCALE GENOMIC DNA]</scope>
    <source>
        <strain evidence="3 4">NBRC 103055</strain>
    </source>
</reference>